<proteinExistence type="inferred from homology"/>
<dbReference type="STRING" id="1202537.A33Y_0171"/>
<evidence type="ECO:0000256" key="6">
    <source>
        <dbReference type="ARBA" id="ARBA00022695"/>
    </source>
</evidence>
<evidence type="ECO:0000313" key="13">
    <source>
        <dbReference type="Proteomes" id="UP000003931"/>
    </source>
</evidence>
<evidence type="ECO:0000256" key="8">
    <source>
        <dbReference type="ARBA" id="ARBA00032524"/>
    </source>
</evidence>
<organism evidence="12 13">
    <name type="scientific">Candidatus Carsonella ruddii CS isolate Thao2000</name>
    <dbReference type="NCBI Taxonomy" id="1202537"/>
    <lineage>
        <taxon>Bacteria</taxon>
        <taxon>Pseudomonadati</taxon>
        <taxon>Pseudomonadota</taxon>
        <taxon>Gammaproteobacteria</taxon>
        <taxon>Oceanospirillales</taxon>
        <taxon>Halomonadaceae</taxon>
        <taxon>Zymobacter group</taxon>
        <taxon>Candidatus Carsonella</taxon>
    </lineage>
</organism>
<dbReference type="RefSeq" id="WP_014887109.1">
    <property type="nucleotide sequence ID" value="NC_018415.1"/>
</dbReference>
<name>J7GYX1_CARRU</name>
<dbReference type="KEGG" id="crc:A33Y_0171"/>
<evidence type="ECO:0000256" key="2">
    <source>
        <dbReference type="ARBA" id="ARBA00012418"/>
    </source>
</evidence>
<keyword evidence="6" id="KW-0548">Nucleotidyltransferase</keyword>
<dbReference type="Proteomes" id="UP000003931">
    <property type="component" value="Chromosome"/>
</dbReference>
<evidence type="ECO:0000256" key="5">
    <source>
        <dbReference type="ARBA" id="ARBA00022679"/>
    </source>
</evidence>
<dbReference type="Pfam" id="PF01193">
    <property type="entry name" value="RNA_pol_L"/>
    <property type="match status" value="1"/>
</dbReference>
<dbReference type="SMART" id="SM00662">
    <property type="entry name" value="RPOLD"/>
    <property type="match status" value="1"/>
</dbReference>
<dbReference type="GO" id="GO:0003899">
    <property type="term" value="F:DNA-directed RNA polymerase activity"/>
    <property type="evidence" value="ECO:0007669"/>
    <property type="project" value="UniProtKB-EC"/>
</dbReference>
<dbReference type="Pfam" id="PF01000">
    <property type="entry name" value="RNA_pol_A_bac"/>
    <property type="match status" value="1"/>
</dbReference>
<dbReference type="InterPro" id="IPR011263">
    <property type="entry name" value="DNA-dir_RNA_pol_RpoA/D/Rpb3"/>
</dbReference>
<dbReference type="HOGENOM" id="CLU_053084_0_0_6"/>
<evidence type="ECO:0000256" key="1">
    <source>
        <dbReference type="ARBA" id="ARBA00007123"/>
    </source>
</evidence>
<dbReference type="SUPFAM" id="SSF47789">
    <property type="entry name" value="C-terminal domain of RNA polymerase alpha subunit"/>
    <property type="match status" value="1"/>
</dbReference>
<dbReference type="GO" id="GO:0005737">
    <property type="term" value="C:cytoplasm"/>
    <property type="evidence" value="ECO:0007669"/>
    <property type="project" value="UniProtKB-ARBA"/>
</dbReference>
<dbReference type="GO" id="GO:0006351">
    <property type="term" value="P:DNA-templated transcription"/>
    <property type="evidence" value="ECO:0007669"/>
    <property type="project" value="InterPro"/>
</dbReference>
<dbReference type="EC" id="2.7.7.6" evidence="2"/>
<keyword evidence="4" id="KW-0240">DNA-directed RNA polymerase</keyword>
<dbReference type="GO" id="GO:0003677">
    <property type="term" value="F:DNA binding"/>
    <property type="evidence" value="ECO:0007669"/>
    <property type="project" value="InterPro"/>
</dbReference>
<dbReference type="OrthoDB" id="9805706at2"/>
<evidence type="ECO:0000256" key="3">
    <source>
        <dbReference type="ARBA" id="ARBA00015972"/>
    </source>
</evidence>
<dbReference type="InterPro" id="IPR036643">
    <property type="entry name" value="RNApol_insert_sf"/>
</dbReference>
<dbReference type="EMBL" id="CP003542">
    <property type="protein sequence ID" value="AFP83808.1"/>
    <property type="molecule type" value="Genomic_DNA"/>
</dbReference>
<dbReference type="InterPro" id="IPR011262">
    <property type="entry name" value="DNA-dir_RNA_pol_insert"/>
</dbReference>
<evidence type="ECO:0000256" key="10">
    <source>
        <dbReference type="ARBA" id="ARBA00048552"/>
    </source>
</evidence>
<dbReference type="PATRIC" id="fig|1202537.3.peg.143"/>
<evidence type="ECO:0000256" key="4">
    <source>
        <dbReference type="ARBA" id="ARBA00022478"/>
    </source>
</evidence>
<accession>J7GYX1</accession>
<dbReference type="InterPro" id="IPR011260">
    <property type="entry name" value="RNAP_asu_C"/>
</dbReference>
<dbReference type="GO" id="GO:0046983">
    <property type="term" value="F:protein dimerization activity"/>
    <property type="evidence" value="ECO:0007669"/>
    <property type="project" value="InterPro"/>
</dbReference>
<gene>
    <name evidence="12" type="primary">rpoA</name>
    <name evidence="12" type="ORF">A33Y_0171</name>
</gene>
<evidence type="ECO:0000259" key="11">
    <source>
        <dbReference type="SMART" id="SM00662"/>
    </source>
</evidence>
<evidence type="ECO:0000256" key="9">
    <source>
        <dbReference type="ARBA" id="ARBA00033070"/>
    </source>
</evidence>
<dbReference type="Gene3D" id="2.170.120.12">
    <property type="entry name" value="DNA-directed RNA polymerase, insert domain"/>
    <property type="match status" value="1"/>
</dbReference>
<dbReference type="AlphaFoldDB" id="J7GYX1"/>
<dbReference type="SUPFAM" id="SSF56553">
    <property type="entry name" value="Insert subdomain of RNA polymerase alpha subunit"/>
    <property type="match status" value="1"/>
</dbReference>
<keyword evidence="7" id="KW-0804">Transcription</keyword>
<sequence>MIFNKKIFFINKINIKKINNFRSIIRIEPFFNSYCDSIGNFIRRTLFLTSFCYYISHIKIYNSNCIFSGIKGINEDVSTVIKNIKNIIFKIHNSSFAYLIIKKKGPCIVKAKDIFSDKKISIINPEKIIANINFEINFFVLMKCVHSSFKKIIDINFENKLFKSKVFFLKNFNISLLNINYYIHKKSINKKIKKLFLDIETNGSITPENCFKNCIFYIKKYFDLLFTILSFNNNNNIINNNIINNNIINPLFLRSIDNLELSIRSSNCLKSHNIFCIGDLIIKNEIDLIKIPKFGLKSLNEVKNLLLQKGLSLNMKINYEL</sequence>
<dbReference type="GO" id="GO:0000428">
    <property type="term" value="C:DNA-directed RNA polymerase complex"/>
    <property type="evidence" value="ECO:0007669"/>
    <property type="project" value="UniProtKB-KW"/>
</dbReference>
<evidence type="ECO:0000313" key="12">
    <source>
        <dbReference type="EMBL" id="AFP83808.1"/>
    </source>
</evidence>
<dbReference type="Pfam" id="PF03118">
    <property type="entry name" value="RNA_pol_A_CTD"/>
    <property type="match status" value="1"/>
</dbReference>
<dbReference type="Gene3D" id="1.10.150.20">
    <property type="entry name" value="5' to 3' exonuclease, C-terminal subdomain"/>
    <property type="match status" value="1"/>
</dbReference>
<evidence type="ECO:0000256" key="7">
    <source>
        <dbReference type="ARBA" id="ARBA00023163"/>
    </source>
</evidence>
<protein>
    <recommendedName>
        <fullName evidence="3">DNA-directed RNA polymerase subunit alpha</fullName>
        <ecNumber evidence="2">2.7.7.6</ecNumber>
    </recommendedName>
    <alternativeName>
        <fullName evidence="9">RNA polymerase subunit alpha</fullName>
    </alternativeName>
    <alternativeName>
        <fullName evidence="8">Transcriptase subunit alpha</fullName>
    </alternativeName>
</protein>
<dbReference type="InterPro" id="IPR036603">
    <property type="entry name" value="RBP11-like"/>
</dbReference>
<comment type="catalytic activity">
    <reaction evidence="10">
        <text>RNA(n) + a ribonucleoside 5'-triphosphate = RNA(n+1) + diphosphate</text>
        <dbReference type="Rhea" id="RHEA:21248"/>
        <dbReference type="Rhea" id="RHEA-COMP:14527"/>
        <dbReference type="Rhea" id="RHEA-COMP:17342"/>
        <dbReference type="ChEBI" id="CHEBI:33019"/>
        <dbReference type="ChEBI" id="CHEBI:61557"/>
        <dbReference type="ChEBI" id="CHEBI:140395"/>
        <dbReference type="EC" id="2.7.7.6"/>
    </reaction>
</comment>
<dbReference type="SUPFAM" id="SSF55257">
    <property type="entry name" value="RBP11-like subunits of RNA polymerase"/>
    <property type="match status" value="1"/>
</dbReference>
<comment type="similarity">
    <text evidence="1">Belongs to the RNA polymerase alpha chain family.</text>
</comment>
<dbReference type="Gene3D" id="3.30.1360.10">
    <property type="entry name" value="RNA polymerase, RBP11-like subunit"/>
    <property type="match status" value="1"/>
</dbReference>
<keyword evidence="5" id="KW-0808">Transferase</keyword>
<feature type="domain" description="DNA-directed RNA polymerase RpoA/D/Rpb3-type" evidence="11">
    <location>
        <begin position="22"/>
        <end position="228"/>
    </location>
</feature>
<reference evidence="12 13" key="1">
    <citation type="journal article" date="2012" name="Mol. Biol. Evol.">
        <title>Genome reduction and co-evolution between the primary and secondary bacterial symbionts of psyllids.</title>
        <authorList>
            <person name="Sloan D.B."/>
            <person name="Moran N.A."/>
        </authorList>
    </citation>
    <scope>NUCLEOTIDE SEQUENCE [LARGE SCALE GENOMIC DNA]</scope>
    <source>
        <strain evidence="12 13">CS</strain>
    </source>
</reference>